<dbReference type="HOGENOM" id="CLU_2990559_0_0_9"/>
<evidence type="ECO:0000313" key="1">
    <source>
        <dbReference type="EMBL" id="EFC99814.1"/>
    </source>
</evidence>
<dbReference type="Proteomes" id="UP000004968">
    <property type="component" value="Unassembled WGS sequence"/>
</dbReference>
<name>D3AEG3_9FIRM</name>
<dbReference type="AlphaFoldDB" id="D3AEG3"/>
<dbReference type="EMBL" id="ACIO01000150">
    <property type="protein sequence ID" value="EFC99814.1"/>
    <property type="molecule type" value="Genomic_DNA"/>
</dbReference>
<comment type="caution">
    <text evidence="1">The sequence shown here is derived from an EMBL/GenBank/DDBJ whole genome shotgun (WGS) entry which is preliminary data.</text>
</comment>
<sequence>MPYAAKAAQPMVREACQRLRPGRSSGKVMQAADSCSLEGREEIMVGSVNREKGLSIL</sequence>
<gene>
    <name evidence="1" type="ORF">CLOSTHATH_01994</name>
</gene>
<protein>
    <submittedName>
        <fullName evidence="1">Uncharacterized protein</fullName>
    </submittedName>
</protein>
<reference evidence="1 2" key="1">
    <citation type="submission" date="2010-01" db="EMBL/GenBank/DDBJ databases">
        <authorList>
            <person name="Weinstock G."/>
            <person name="Sodergren E."/>
            <person name="Clifton S."/>
            <person name="Fulton L."/>
            <person name="Fulton B."/>
            <person name="Courtney L."/>
            <person name="Fronick C."/>
            <person name="Harrison M."/>
            <person name="Strong C."/>
            <person name="Farmer C."/>
            <person name="Delahaunty K."/>
            <person name="Markovic C."/>
            <person name="Hall O."/>
            <person name="Minx P."/>
            <person name="Tomlinson C."/>
            <person name="Mitreva M."/>
            <person name="Nelson J."/>
            <person name="Hou S."/>
            <person name="Wollam A."/>
            <person name="Pepin K.H."/>
            <person name="Johnson M."/>
            <person name="Bhonagiri V."/>
            <person name="Nash W.E."/>
            <person name="Warren W."/>
            <person name="Chinwalla A."/>
            <person name="Mardis E.R."/>
            <person name="Wilson R.K."/>
        </authorList>
    </citation>
    <scope>NUCLEOTIDE SEQUENCE [LARGE SCALE GENOMIC DNA]</scope>
    <source>
        <strain evidence="1 2">DSM 13479</strain>
    </source>
</reference>
<proteinExistence type="predicted"/>
<accession>D3AEG3</accession>
<organism evidence="1 2">
    <name type="scientific">Hungatella hathewayi DSM 13479</name>
    <dbReference type="NCBI Taxonomy" id="566550"/>
    <lineage>
        <taxon>Bacteria</taxon>
        <taxon>Bacillati</taxon>
        <taxon>Bacillota</taxon>
        <taxon>Clostridia</taxon>
        <taxon>Lachnospirales</taxon>
        <taxon>Lachnospiraceae</taxon>
        <taxon>Hungatella</taxon>
    </lineage>
</organism>
<evidence type="ECO:0000313" key="2">
    <source>
        <dbReference type="Proteomes" id="UP000004968"/>
    </source>
</evidence>